<keyword evidence="2" id="KW-1185">Reference proteome</keyword>
<organism evidence="1 2">
    <name type="scientific">Cupriavidus malaysiensis</name>
    <dbReference type="NCBI Taxonomy" id="367825"/>
    <lineage>
        <taxon>Bacteria</taxon>
        <taxon>Pseudomonadati</taxon>
        <taxon>Pseudomonadota</taxon>
        <taxon>Betaproteobacteria</taxon>
        <taxon>Burkholderiales</taxon>
        <taxon>Burkholderiaceae</taxon>
        <taxon>Cupriavidus</taxon>
    </lineage>
</organism>
<gene>
    <name evidence="1" type="ORF">BKK80_03190</name>
</gene>
<evidence type="ECO:0000313" key="2">
    <source>
        <dbReference type="Proteomes" id="UP000177515"/>
    </source>
</evidence>
<name>A0ABN4TJH9_9BURK</name>
<sequence length="112" mass="12519">MRELRTYELDGAGIPVSWRVRHGERVTALAGRLWLTLEGGSADIWLRPGESFDPPEGDRVWLSAERGGARFELAYTPAALSWRRLLFAALLLARRLRAPRTAAFGDCPQSGR</sequence>
<evidence type="ECO:0000313" key="1">
    <source>
        <dbReference type="EMBL" id="AOZ04941.1"/>
    </source>
</evidence>
<proteinExistence type="predicted"/>
<dbReference type="Proteomes" id="UP000177515">
    <property type="component" value="Chromosome 1"/>
</dbReference>
<dbReference type="EMBL" id="CP017754">
    <property type="protein sequence ID" value="AOZ04941.1"/>
    <property type="molecule type" value="Genomic_DNA"/>
</dbReference>
<reference evidence="1 2" key="1">
    <citation type="submission" date="2016-10" db="EMBL/GenBank/DDBJ databases">
        <title>Complete genome sequences of three Cupriavidus strains isolated from various Malaysian environments.</title>
        <authorList>
            <person name="Abdullah A.A.-A."/>
            <person name="Shafie N.A.H."/>
            <person name="Lau N.S."/>
        </authorList>
    </citation>
    <scope>NUCLEOTIDE SEQUENCE [LARGE SCALE GENOMIC DNA]</scope>
    <source>
        <strain evidence="1 2">USMAA1020</strain>
    </source>
</reference>
<protein>
    <recommendedName>
        <fullName evidence="3">DUF2917 domain-containing protein</fullName>
    </recommendedName>
</protein>
<evidence type="ECO:0008006" key="3">
    <source>
        <dbReference type="Google" id="ProtNLM"/>
    </source>
</evidence>
<dbReference type="RefSeq" id="WP_071010840.1">
    <property type="nucleotide sequence ID" value="NZ_CP017754.1"/>
</dbReference>
<dbReference type="InterPro" id="IPR021317">
    <property type="entry name" value="DUF2917"/>
</dbReference>
<accession>A0ABN4TJH9</accession>
<dbReference type="Pfam" id="PF11142">
    <property type="entry name" value="DUF2917"/>
    <property type="match status" value="1"/>
</dbReference>